<gene>
    <name evidence="8" type="ORF">J2X15_003372</name>
</gene>
<comment type="subcellular location">
    <subcellularLocation>
        <location evidence="1">Cell membrane</location>
        <topology evidence="1">Multi-pass membrane protein</topology>
    </subcellularLocation>
</comment>
<feature type="transmembrane region" description="Helical" evidence="6">
    <location>
        <begin position="21"/>
        <end position="47"/>
    </location>
</feature>
<name>A0ABU1ZRF0_9BURK</name>
<keyword evidence="2" id="KW-1003">Cell membrane</keyword>
<keyword evidence="5 6" id="KW-0472">Membrane</keyword>
<proteinExistence type="predicted"/>
<dbReference type="EMBL" id="JAVDXO010000009">
    <property type="protein sequence ID" value="MDR7308063.1"/>
    <property type="molecule type" value="Genomic_DNA"/>
</dbReference>
<keyword evidence="4 6" id="KW-1133">Transmembrane helix</keyword>
<feature type="transmembrane region" description="Helical" evidence="6">
    <location>
        <begin position="145"/>
        <end position="162"/>
    </location>
</feature>
<evidence type="ECO:0000259" key="7">
    <source>
        <dbReference type="Pfam" id="PF00884"/>
    </source>
</evidence>
<feature type="transmembrane region" description="Helical" evidence="6">
    <location>
        <begin position="94"/>
        <end position="115"/>
    </location>
</feature>
<evidence type="ECO:0000256" key="1">
    <source>
        <dbReference type="ARBA" id="ARBA00004651"/>
    </source>
</evidence>
<comment type="caution">
    <text evidence="8">The sequence shown here is derived from an EMBL/GenBank/DDBJ whole genome shotgun (WGS) entry which is preliminary data.</text>
</comment>
<dbReference type="InterPro" id="IPR050448">
    <property type="entry name" value="OpgB/LTA_synthase_biosynth"/>
</dbReference>
<dbReference type="SUPFAM" id="SSF53649">
    <property type="entry name" value="Alkaline phosphatase-like"/>
    <property type="match status" value="1"/>
</dbReference>
<protein>
    <submittedName>
        <fullName evidence="8">Phosphoglycerol transferase MdoB-like AlkP superfamily enzyme</fullName>
    </submittedName>
</protein>
<organism evidence="8 9">
    <name type="scientific">Rhodoferax saidenbachensis</name>
    <dbReference type="NCBI Taxonomy" id="1484693"/>
    <lineage>
        <taxon>Bacteria</taxon>
        <taxon>Pseudomonadati</taxon>
        <taxon>Pseudomonadota</taxon>
        <taxon>Betaproteobacteria</taxon>
        <taxon>Burkholderiales</taxon>
        <taxon>Comamonadaceae</taxon>
        <taxon>Rhodoferax</taxon>
    </lineage>
</organism>
<accession>A0ABU1ZRF0</accession>
<evidence type="ECO:0000256" key="6">
    <source>
        <dbReference type="SAM" id="Phobius"/>
    </source>
</evidence>
<feature type="transmembrane region" description="Helical" evidence="6">
    <location>
        <begin position="67"/>
        <end position="87"/>
    </location>
</feature>
<reference evidence="8 9" key="1">
    <citation type="submission" date="2023-07" db="EMBL/GenBank/DDBJ databases">
        <title>Sorghum-associated microbial communities from plants grown in Nebraska, USA.</title>
        <authorList>
            <person name="Schachtman D."/>
        </authorList>
    </citation>
    <scope>NUCLEOTIDE SEQUENCE [LARGE SCALE GENOMIC DNA]</scope>
    <source>
        <strain evidence="8 9">BE308</strain>
    </source>
</reference>
<dbReference type="Gene3D" id="3.40.720.10">
    <property type="entry name" value="Alkaline Phosphatase, subunit A"/>
    <property type="match status" value="1"/>
</dbReference>
<dbReference type="Proteomes" id="UP001268089">
    <property type="component" value="Unassembled WGS sequence"/>
</dbReference>
<dbReference type="Pfam" id="PF00884">
    <property type="entry name" value="Sulfatase"/>
    <property type="match status" value="1"/>
</dbReference>
<evidence type="ECO:0000256" key="5">
    <source>
        <dbReference type="ARBA" id="ARBA00023136"/>
    </source>
</evidence>
<dbReference type="PANTHER" id="PTHR47371:SF3">
    <property type="entry name" value="PHOSPHOGLYCEROL TRANSFERASE I"/>
    <property type="match status" value="1"/>
</dbReference>
<dbReference type="InterPro" id="IPR017850">
    <property type="entry name" value="Alkaline_phosphatase_core_sf"/>
</dbReference>
<dbReference type="CDD" id="cd16015">
    <property type="entry name" value="LTA_synthase"/>
    <property type="match status" value="1"/>
</dbReference>
<evidence type="ECO:0000313" key="8">
    <source>
        <dbReference type="EMBL" id="MDR7308063.1"/>
    </source>
</evidence>
<feature type="transmembrane region" description="Helical" evidence="6">
    <location>
        <begin position="182"/>
        <end position="199"/>
    </location>
</feature>
<feature type="domain" description="Sulfatase N-terminal" evidence="7">
    <location>
        <begin position="294"/>
        <end position="583"/>
    </location>
</feature>
<evidence type="ECO:0000256" key="2">
    <source>
        <dbReference type="ARBA" id="ARBA00022475"/>
    </source>
</evidence>
<dbReference type="PANTHER" id="PTHR47371">
    <property type="entry name" value="LIPOTEICHOIC ACID SYNTHASE"/>
    <property type="match status" value="1"/>
</dbReference>
<evidence type="ECO:0000256" key="4">
    <source>
        <dbReference type="ARBA" id="ARBA00022989"/>
    </source>
</evidence>
<keyword evidence="3 6" id="KW-0812">Transmembrane</keyword>
<dbReference type="RefSeq" id="WP_310344861.1">
    <property type="nucleotide sequence ID" value="NZ_JAVDXO010000009.1"/>
</dbReference>
<sequence length="672" mass="74711">MSPAIARTLTTLLHSILRGLLRAWVLVVPLVVAMSLIRWGQLAYFWPAGYQASSSDLAAVALQGFRFDLKVSAIAGFLLLLLLPWVSGKVHGRIVTGLALLYVMLSLVNLHYFGFYKTPIDSLVFGIVEDDTNAVLQTIWHDFPVIWTLLLAAALTWGAVALHRALVGRVQPDTLLHTRHAVVKIVTIVVAFFALVFAGKGTIREMALQRQHLTVTTSQFLNDMVPNGVIALKYAWDSRRESQNLSDPLVGLKAMGFPSAQAAAQALGLPHGSEAEVKAALYQHDPLPASAPKKNLVFFLMESWSAEPMLYQSPTFDVLGRMAPTLTDPSKACHFSNFESAQPGTHPSLEAILFSTPITPLTMGDAGRKPLPWSVAQVAKRAGYDTLFVTSARSGWRDLNRVLKIQGFDEVIDANNLKETYPDAVVGLWGVWDSYVYKYLEKRMAAQPKDRPLFVFVLTSTNHPPYDLPKDYQRVPLDMKQWKGETSEATLVPNLDTYRYAHDLLGAFVQDIQKGPFKDNTIIAATGDHNVRSFGVYADAQRRYLMRQVPFVIWGDKLQCGNQLTQPASHRDMFSTLFPLAGIDGSYVNAGRNLLKPLPTQPDPMNTPRGLFFTGDARNAQGMWQLGNPKSFVCTSAHMDSKQPCEFNALDDLQERARYGLLDWNVRISLKK</sequence>
<evidence type="ECO:0000256" key="3">
    <source>
        <dbReference type="ARBA" id="ARBA00022692"/>
    </source>
</evidence>
<dbReference type="InterPro" id="IPR000917">
    <property type="entry name" value="Sulfatase_N"/>
</dbReference>
<keyword evidence="9" id="KW-1185">Reference proteome</keyword>
<evidence type="ECO:0000313" key="9">
    <source>
        <dbReference type="Proteomes" id="UP001268089"/>
    </source>
</evidence>